<gene>
    <name evidence="4" type="ORF">SAMN04488568_103133</name>
</gene>
<dbReference type="AlphaFoldDB" id="A0A1G9P7L5"/>
<feature type="domain" description="Rhodanese" evidence="3">
    <location>
        <begin position="165"/>
        <end position="276"/>
    </location>
</feature>
<keyword evidence="2" id="KW-0677">Repeat</keyword>
<organism evidence="4 5">
    <name type="scientific">Maricaulis salignorans</name>
    <dbReference type="NCBI Taxonomy" id="144026"/>
    <lineage>
        <taxon>Bacteria</taxon>
        <taxon>Pseudomonadati</taxon>
        <taxon>Pseudomonadota</taxon>
        <taxon>Alphaproteobacteria</taxon>
        <taxon>Maricaulales</taxon>
        <taxon>Maricaulaceae</taxon>
        <taxon>Maricaulis</taxon>
    </lineage>
</organism>
<dbReference type="InterPro" id="IPR045078">
    <property type="entry name" value="TST/MPST-like"/>
</dbReference>
<keyword evidence="4" id="KW-0670">Pyruvate</keyword>
<dbReference type="CDD" id="cd01449">
    <property type="entry name" value="TST_Repeat_2"/>
    <property type="match status" value="1"/>
</dbReference>
<name>A0A1G9P7L5_9PROT</name>
<dbReference type="PANTHER" id="PTHR11364">
    <property type="entry name" value="THIOSULFATE SULFERTANSFERASE"/>
    <property type="match status" value="1"/>
</dbReference>
<dbReference type="SUPFAM" id="SSF52821">
    <property type="entry name" value="Rhodanese/Cell cycle control phosphatase"/>
    <property type="match status" value="2"/>
</dbReference>
<dbReference type="STRING" id="144026.SAMN04488568_103133"/>
<keyword evidence="5" id="KW-1185">Reference proteome</keyword>
<evidence type="ECO:0000313" key="4">
    <source>
        <dbReference type="EMBL" id="SDL94704.1"/>
    </source>
</evidence>
<evidence type="ECO:0000256" key="1">
    <source>
        <dbReference type="ARBA" id="ARBA00022679"/>
    </source>
</evidence>
<feature type="domain" description="Rhodanese" evidence="3">
    <location>
        <begin position="20"/>
        <end position="133"/>
    </location>
</feature>
<evidence type="ECO:0000256" key="2">
    <source>
        <dbReference type="ARBA" id="ARBA00022737"/>
    </source>
</evidence>
<evidence type="ECO:0000313" key="5">
    <source>
        <dbReference type="Proteomes" id="UP000199759"/>
    </source>
</evidence>
<dbReference type="GO" id="GO:0004792">
    <property type="term" value="F:thiosulfate-cyanide sulfurtransferase activity"/>
    <property type="evidence" value="ECO:0007669"/>
    <property type="project" value="TreeGrafter"/>
</dbReference>
<accession>A0A1G9P7L5</accession>
<dbReference type="Gene3D" id="3.40.250.10">
    <property type="entry name" value="Rhodanese-like domain"/>
    <property type="match status" value="2"/>
</dbReference>
<reference evidence="4 5" key="1">
    <citation type="submission" date="2016-10" db="EMBL/GenBank/DDBJ databases">
        <authorList>
            <person name="de Groot N.N."/>
        </authorList>
    </citation>
    <scope>NUCLEOTIDE SEQUENCE [LARGE SCALE GENOMIC DNA]</scope>
    <source>
        <strain evidence="4 5">DSM 16077</strain>
    </source>
</reference>
<keyword evidence="1 4" id="KW-0808">Transferase</keyword>
<proteinExistence type="predicted"/>
<evidence type="ECO:0000259" key="3">
    <source>
        <dbReference type="PROSITE" id="PS50206"/>
    </source>
</evidence>
<dbReference type="EMBL" id="FNHG01000003">
    <property type="protein sequence ID" value="SDL94704.1"/>
    <property type="molecule type" value="Genomic_DNA"/>
</dbReference>
<dbReference type="PROSITE" id="PS50206">
    <property type="entry name" value="RHODANESE_3"/>
    <property type="match status" value="2"/>
</dbReference>
<dbReference type="CDD" id="cd01448">
    <property type="entry name" value="TST_Repeat_1"/>
    <property type="match status" value="1"/>
</dbReference>
<dbReference type="InterPro" id="IPR001763">
    <property type="entry name" value="Rhodanese-like_dom"/>
</dbReference>
<protein>
    <submittedName>
        <fullName evidence="4">Thiosulfate/3-mercaptopyruvate sulfurtransferase</fullName>
    </submittedName>
</protein>
<dbReference type="PANTHER" id="PTHR11364:SF27">
    <property type="entry name" value="SULFURTRANSFERASE"/>
    <property type="match status" value="1"/>
</dbReference>
<dbReference type="Proteomes" id="UP000199759">
    <property type="component" value="Unassembled WGS sequence"/>
</dbReference>
<dbReference type="Pfam" id="PF00581">
    <property type="entry name" value="Rhodanese"/>
    <property type="match status" value="2"/>
</dbReference>
<dbReference type="SMART" id="SM00450">
    <property type="entry name" value="RHOD"/>
    <property type="match status" value="2"/>
</dbReference>
<dbReference type="OrthoDB" id="9781034at2"/>
<dbReference type="InterPro" id="IPR036873">
    <property type="entry name" value="Rhodanese-like_dom_sf"/>
</dbReference>
<sequence length="284" mass="30746">MARHMTDPLITAADALTRLGQPGTIFIDASWTYDGGPVVESEGFIPGALAFDIDTVKDKRSSLPHMLPEPDVFARHVETLGIGNDSELIVYDRIGLFSSPRVWWTFRVMGHDNVRVMAGGLPAWIAAGGPVEDQPGAEAEEPGVYTPSYRRELVATVTDVKIASRNASHQILDARSLSRFAGLEPERRAGMRSGHIPGSTSLPYENLFDDDNNLLEIDEDLAYDIGLDPDLPLIASCGSGVTACILALALERAGRTSAVYDGSWSEWGSRTDTPIVKGGGRRPR</sequence>